<dbReference type="NCBIfam" id="NF004359">
    <property type="entry name" value="PRK05738.1-3"/>
    <property type="match status" value="1"/>
</dbReference>
<evidence type="ECO:0000256" key="1">
    <source>
        <dbReference type="ARBA" id="ARBA00006700"/>
    </source>
</evidence>
<accession>A0A7S7NMD0</accession>
<evidence type="ECO:0000256" key="4">
    <source>
        <dbReference type="ARBA" id="ARBA00022980"/>
    </source>
</evidence>
<dbReference type="PANTHER" id="PTHR11620">
    <property type="entry name" value="60S RIBOSOMAL PROTEIN L23A"/>
    <property type="match status" value="1"/>
</dbReference>
<dbReference type="NCBIfam" id="NF004366">
    <property type="entry name" value="PRK05738.3-2"/>
    <property type="match status" value="1"/>
</dbReference>
<dbReference type="AlphaFoldDB" id="A0A7S7NMD0"/>
<proteinExistence type="inferred from homology"/>
<organism evidence="7 8">
    <name type="scientific">Paludibaculum fermentans</name>
    <dbReference type="NCBI Taxonomy" id="1473598"/>
    <lineage>
        <taxon>Bacteria</taxon>
        <taxon>Pseudomonadati</taxon>
        <taxon>Acidobacteriota</taxon>
        <taxon>Terriglobia</taxon>
        <taxon>Bryobacterales</taxon>
        <taxon>Bryobacteraceae</taxon>
        <taxon>Paludibaculum</taxon>
    </lineage>
</organism>
<dbReference type="Proteomes" id="UP000593892">
    <property type="component" value="Chromosome"/>
</dbReference>
<dbReference type="GO" id="GO:0006412">
    <property type="term" value="P:translation"/>
    <property type="evidence" value="ECO:0007669"/>
    <property type="project" value="UniProtKB-UniRule"/>
</dbReference>
<dbReference type="Gene3D" id="3.30.70.330">
    <property type="match status" value="1"/>
</dbReference>
<dbReference type="GO" id="GO:0019843">
    <property type="term" value="F:rRNA binding"/>
    <property type="evidence" value="ECO:0007669"/>
    <property type="project" value="UniProtKB-UniRule"/>
</dbReference>
<dbReference type="RefSeq" id="WP_194447951.1">
    <property type="nucleotide sequence ID" value="NZ_CP063849.1"/>
</dbReference>
<evidence type="ECO:0000256" key="2">
    <source>
        <dbReference type="ARBA" id="ARBA00022730"/>
    </source>
</evidence>
<dbReference type="NCBIfam" id="NF004363">
    <property type="entry name" value="PRK05738.2-4"/>
    <property type="match status" value="1"/>
</dbReference>
<dbReference type="EMBL" id="CP063849">
    <property type="protein sequence ID" value="QOY86282.1"/>
    <property type="molecule type" value="Genomic_DNA"/>
</dbReference>
<evidence type="ECO:0000313" key="8">
    <source>
        <dbReference type="Proteomes" id="UP000593892"/>
    </source>
</evidence>
<keyword evidence="5 6" id="KW-0687">Ribonucleoprotein</keyword>
<dbReference type="InterPro" id="IPR012677">
    <property type="entry name" value="Nucleotide-bd_a/b_plait_sf"/>
</dbReference>
<evidence type="ECO:0000256" key="3">
    <source>
        <dbReference type="ARBA" id="ARBA00022884"/>
    </source>
</evidence>
<keyword evidence="8" id="KW-1185">Reference proteome</keyword>
<comment type="function">
    <text evidence="6">One of the early assembly proteins it binds 23S rRNA. One of the proteins that surrounds the polypeptide exit tunnel on the outside of the ribosome. Forms the main docking site for trigger factor binding to the ribosome.</text>
</comment>
<dbReference type="InterPro" id="IPR013025">
    <property type="entry name" value="Ribosomal_uL23-like"/>
</dbReference>
<reference evidence="7 8" key="1">
    <citation type="submission" date="2020-10" db="EMBL/GenBank/DDBJ databases">
        <title>Complete genome sequence of Paludibaculum fermentans P105T, a facultatively anaerobic acidobacterium capable of dissimilatory Fe(III) reduction.</title>
        <authorList>
            <person name="Dedysh S.N."/>
            <person name="Beletsky A.V."/>
            <person name="Kulichevskaya I.S."/>
            <person name="Mardanov A.V."/>
            <person name="Ravin N.V."/>
        </authorList>
    </citation>
    <scope>NUCLEOTIDE SEQUENCE [LARGE SCALE GENOMIC DNA]</scope>
    <source>
        <strain evidence="7 8">P105</strain>
    </source>
</reference>
<gene>
    <name evidence="6" type="primary">rplW</name>
    <name evidence="7" type="ORF">IRI77_26205</name>
</gene>
<evidence type="ECO:0000313" key="7">
    <source>
        <dbReference type="EMBL" id="QOY86282.1"/>
    </source>
</evidence>
<protein>
    <recommendedName>
        <fullName evidence="6">Large ribosomal subunit protein uL23</fullName>
    </recommendedName>
</protein>
<keyword evidence="3 6" id="KW-0694">RNA-binding</keyword>
<dbReference type="GO" id="GO:1990904">
    <property type="term" value="C:ribonucleoprotein complex"/>
    <property type="evidence" value="ECO:0007669"/>
    <property type="project" value="UniProtKB-KW"/>
</dbReference>
<dbReference type="FunFam" id="3.30.70.330:FF:000001">
    <property type="entry name" value="50S ribosomal protein L23"/>
    <property type="match status" value="1"/>
</dbReference>
<comment type="subunit">
    <text evidence="6">Part of the 50S ribosomal subunit. Contacts protein L29, and trigger factor when it is bound to the ribosome.</text>
</comment>
<dbReference type="HAMAP" id="MF_01369_B">
    <property type="entry name" value="Ribosomal_uL23_B"/>
    <property type="match status" value="1"/>
</dbReference>
<dbReference type="SUPFAM" id="SSF54189">
    <property type="entry name" value="Ribosomal proteins S24e, L23 and L15e"/>
    <property type="match status" value="1"/>
</dbReference>
<sequence length="95" mass="10965">MNRYEVIVRPIVTEKGVGKKDTESTLCFQVHPEATKTDIKGAVESLFKVKVEDVRTATFEGKLRRRGRYAGYRGDWKKAYIRLKPGQKMPEYAEL</sequence>
<dbReference type="KEGG" id="pfer:IRI77_26205"/>
<comment type="similarity">
    <text evidence="1 6">Belongs to the universal ribosomal protein uL23 family.</text>
</comment>
<evidence type="ECO:0000256" key="6">
    <source>
        <dbReference type="HAMAP-Rule" id="MF_01369"/>
    </source>
</evidence>
<dbReference type="GO" id="GO:0005840">
    <property type="term" value="C:ribosome"/>
    <property type="evidence" value="ECO:0007669"/>
    <property type="project" value="UniProtKB-KW"/>
</dbReference>
<dbReference type="GO" id="GO:0003735">
    <property type="term" value="F:structural constituent of ribosome"/>
    <property type="evidence" value="ECO:0007669"/>
    <property type="project" value="InterPro"/>
</dbReference>
<keyword evidence="4 6" id="KW-0689">Ribosomal protein</keyword>
<name>A0A7S7NMD0_PALFE</name>
<keyword evidence="2 6" id="KW-0699">rRNA-binding</keyword>
<evidence type="ECO:0000256" key="5">
    <source>
        <dbReference type="ARBA" id="ARBA00023274"/>
    </source>
</evidence>
<dbReference type="Pfam" id="PF00276">
    <property type="entry name" value="Ribosomal_L23"/>
    <property type="match status" value="1"/>
</dbReference>
<dbReference type="InterPro" id="IPR012678">
    <property type="entry name" value="Ribosomal_uL23/eL15/eS24_sf"/>
</dbReference>